<name>A0A291QWA2_9BACT</name>
<evidence type="ECO:0000313" key="1">
    <source>
        <dbReference type="EMBL" id="ATL48215.1"/>
    </source>
</evidence>
<protein>
    <recommendedName>
        <fullName evidence="3">RHS repeat-associated core domain-containing protein</fullName>
    </recommendedName>
</protein>
<dbReference type="KEGG" id="cbae:COR50_14160"/>
<organism evidence="1 2">
    <name type="scientific">Chitinophaga caeni</name>
    <dbReference type="NCBI Taxonomy" id="2029983"/>
    <lineage>
        <taxon>Bacteria</taxon>
        <taxon>Pseudomonadati</taxon>
        <taxon>Bacteroidota</taxon>
        <taxon>Chitinophagia</taxon>
        <taxon>Chitinophagales</taxon>
        <taxon>Chitinophagaceae</taxon>
        <taxon>Chitinophaga</taxon>
    </lineage>
</organism>
<evidence type="ECO:0000313" key="2">
    <source>
        <dbReference type="Proteomes" id="UP000220133"/>
    </source>
</evidence>
<proteinExistence type="predicted"/>
<evidence type="ECO:0008006" key="3">
    <source>
        <dbReference type="Google" id="ProtNLM"/>
    </source>
</evidence>
<dbReference type="Proteomes" id="UP000220133">
    <property type="component" value="Chromosome"/>
</dbReference>
<dbReference type="AlphaFoldDB" id="A0A291QWA2"/>
<sequence>MLSAVDYYPFGMQMPGRVFNGVGYRYGFNGQEKSNEIKGEGNSYTAKFWEYDPRLGSRWNVDLKPTVGISDYAAFANNPIFNADPLGDTLRPLTTHVLRDMARKTGFTGTGIVFNRKVGKAFEMIGLYGGGFGSENTTRFTSTERSYATAGTSTSVIPDGVRSAKKIQIRLIPPGLKTSIYPNSSFAEVKAVNGVISLSSNNHQIRGELDALKNTAGGKAGVGTMTFITTANTVIGPDVIEYAMANKLKVYQVFSFQETDDNSIHFSPPIPLALPVNGKNVPIDVTPIVKLVDIKFGYMLNPRWVRPENPKNPDVEEVEQ</sequence>
<dbReference type="Gene3D" id="2.180.10.10">
    <property type="entry name" value="RHS repeat-associated core"/>
    <property type="match status" value="1"/>
</dbReference>
<reference evidence="1 2" key="1">
    <citation type="submission" date="2017-10" db="EMBL/GenBank/DDBJ databases">
        <title>Paenichitinophaga pekingensis gen. nov., sp. nov., isolated from activated sludge.</title>
        <authorList>
            <person name="Jin D."/>
            <person name="Kong X."/>
            <person name="Deng Y."/>
            <person name="Bai Z."/>
        </authorList>
    </citation>
    <scope>NUCLEOTIDE SEQUENCE [LARGE SCALE GENOMIC DNA]</scope>
    <source>
        <strain evidence="1 2">13</strain>
    </source>
</reference>
<gene>
    <name evidence="1" type="ORF">COR50_14160</name>
</gene>
<accession>A0A291QWA2</accession>
<dbReference type="EMBL" id="CP023777">
    <property type="protein sequence ID" value="ATL48215.1"/>
    <property type="molecule type" value="Genomic_DNA"/>
</dbReference>
<keyword evidence="2" id="KW-1185">Reference proteome</keyword>